<gene>
    <name evidence="3" type="ORF">EV194_105266</name>
</gene>
<dbReference type="Gene3D" id="3.40.1440.10">
    <property type="entry name" value="GIY-YIG endonuclease"/>
    <property type="match status" value="1"/>
</dbReference>
<reference evidence="3 4" key="1">
    <citation type="submission" date="2019-03" db="EMBL/GenBank/DDBJ databases">
        <title>Genomic Encyclopedia of Type Strains, Phase IV (KMG-IV): sequencing the most valuable type-strain genomes for metagenomic binning, comparative biology and taxonomic classification.</title>
        <authorList>
            <person name="Goeker M."/>
        </authorList>
    </citation>
    <scope>NUCLEOTIDE SEQUENCE [LARGE SCALE GENOMIC DNA]</scope>
    <source>
        <strain evidence="3 4">DSM 24179</strain>
    </source>
</reference>
<evidence type="ECO:0000256" key="1">
    <source>
        <dbReference type="ARBA" id="ARBA00007435"/>
    </source>
</evidence>
<dbReference type="Proteomes" id="UP000295221">
    <property type="component" value="Unassembled WGS sequence"/>
</dbReference>
<name>A0A4R2GIV6_9BACT</name>
<protein>
    <submittedName>
        <fullName evidence="3">Putative endonuclease</fullName>
    </submittedName>
</protein>
<dbReference type="InterPro" id="IPR035901">
    <property type="entry name" value="GIY-YIG_endonuc_sf"/>
</dbReference>
<evidence type="ECO:0000259" key="2">
    <source>
        <dbReference type="PROSITE" id="PS50164"/>
    </source>
</evidence>
<dbReference type="InterPro" id="IPR000305">
    <property type="entry name" value="GIY-YIG_endonuc"/>
</dbReference>
<dbReference type="OrthoDB" id="677560at2"/>
<evidence type="ECO:0000313" key="3">
    <source>
        <dbReference type="EMBL" id="TCO08458.1"/>
    </source>
</evidence>
<keyword evidence="3" id="KW-0540">Nuclease</keyword>
<keyword evidence="3" id="KW-0255">Endonuclease</keyword>
<dbReference type="GO" id="GO:0004519">
    <property type="term" value="F:endonuclease activity"/>
    <property type="evidence" value="ECO:0007669"/>
    <property type="project" value="UniProtKB-KW"/>
</dbReference>
<dbReference type="Pfam" id="PF01541">
    <property type="entry name" value="GIY-YIG"/>
    <property type="match status" value="1"/>
</dbReference>
<dbReference type="AlphaFoldDB" id="A0A4R2GIV6"/>
<dbReference type="InterPro" id="IPR050190">
    <property type="entry name" value="UPF0213_domain"/>
</dbReference>
<dbReference type="CDD" id="cd10449">
    <property type="entry name" value="GIY-YIG_SLX1_like"/>
    <property type="match status" value="1"/>
</dbReference>
<proteinExistence type="inferred from homology"/>
<accession>A0A4R2GIV6</accession>
<organism evidence="3 4">
    <name type="scientific">Natronoflexus pectinivorans</name>
    <dbReference type="NCBI Taxonomy" id="682526"/>
    <lineage>
        <taxon>Bacteria</taxon>
        <taxon>Pseudomonadati</taxon>
        <taxon>Bacteroidota</taxon>
        <taxon>Bacteroidia</taxon>
        <taxon>Marinilabiliales</taxon>
        <taxon>Marinilabiliaceae</taxon>
        <taxon>Natronoflexus</taxon>
    </lineage>
</organism>
<dbReference type="PANTHER" id="PTHR34477">
    <property type="entry name" value="UPF0213 PROTEIN YHBQ"/>
    <property type="match status" value="1"/>
</dbReference>
<dbReference type="SUPFAM" id="SSF82771">
    <property type="entry name" value="GIY-YIG endonuclease"/>
    <property type="match status" value="1"/>
</dbReference>
<feature type="domain" description="GIY-YIG" evidence="2">
    <location>
        <begin position="1"/>
        <end position="80"/>
    </location>
</feature>
<dbReference type="EMBL" id="SLWK01000005">
    <property type="protein sequence ID" value="TCO08458.1"/>
    <property type="molecule type" value="Genomic_DNA"/>
</dbReference>
<dbReference type="RefSeq" id="WP_132433738.1">
    <property type="nucleotide sequence ID" value="NZ_SLWK01000005.1"/>
</dbReference>
<dbReference type="PANTHER" id="PTHR34477:SF1">
    <property type="entry name" value="UPF0213 PROTEIN YHBQ"/>
    <property type="match status" value="1"/>
</dbReference>
<comment type="caution">
    <text evidence="3">The sequence shown here is derived from an EMBL/GenBank/DDBJ whole genome shotgun (WGS) entry which is preliminary data.</text>
</comment>
<keyword evidence="4" id="KW-1185">Reference proteome</keyword>
<evidence type="ECO:0000313" key="4">
    <source>
        <dbReference type="Proteomes" id="UP000295221"/>
    </source>
</evidence>
<keyword evidence="3" id="KW-0378">Hydrolase</keyword>
<comment type="similarity">
    <text evidence="1">Belongs to the UPF0213 family.</text>
</comment>
<sequence>MIYSVYILYSDTSDRYYIGHTGNVEKRLYEHNNPEVQTKYTSKYLPWRIVAHIEVSQDRGEAMKLERFIKQQKSRNFIESLIANQKDIEFIEKLMSSALSKSQ</sequence>
<dbReference type="PROSITE" id="PS50164">
    <property type="entry name" value="GIY_YIG"/>
    <property type="match status" value="1"/>
</dbReference>